<accession>A0A7V7VQJ2</accession>
<organism evidence="1 2">
    <name type="scientific">Brucella tritici</name>
    <dbReference type="NCBI Taxonomy" id="94626"/>
    <lineage>
        <taxon>Bacteria</taxon>
        <taxon>Pseudomonadati</taxon>
        <taxon>Pseudomonadota</taxon>
        <taxon>Alphaproteobacteria</taxon>
        <taxon>Hyphomicrobiales</taxon>
        <taxon>Brucellaceae</taxon>
        <taxon>Brucella/Ochrobactrum group</taxon>
        <taxon>Brucella</taxon>
    </lineage>
</organism>
<sequence length="77" mass="8661">MRQVLAVLLLLLTSACSEVPERTWTVSEFMADSALRSDHLRRCRENPGSLQNTANCKNAEEAEGRMRLQRMNRALGG</sequence>
<protein>
    <submittedName>
        <fullName evidence="1">EexN family lipoprotein</fullName>
    </submittedName>
</protein>
<dbReference type="NCBIfam" id="NF033894">
    <property type="entry name" value="Eex_IncN"/>
    <property type="match status" value="1"/>
</dbReference>
<dbReference type="RefSeq" id="WP_151648814.1">
    <property type="nucleotide sequence ID" value="NZ_WBVY01000009.1"/>
</dbReference>
<comment type="caution">
    <text evidence="1">The sequence shown here is derived from an EMBL/GenBank/DDBJ whole genome shotgun (WGS) entry which is preliminary data.</text>
</comment>
<dbReference type="Proteomes" id="UP000460650">
    <property type="component" value="Unassembled WGS sequence"/>
</dbReference>
<name>A0A7V7VQJ2_9HYPH</name>
<dbReference type="AlphaFoldDB" id="A0A7V7VQJ2"/>
<dbReference type="InterPro" id="IPR047937">
    <property type="entry name" value="Eex_IncN-like"/>
</dbReference>
<keyword evidence="1" id="KW-0449">Lipoprotein</keyword>
<gene>
    <name evidence="1" type="ORF">F9K94_22695</name>
</gene>
<dbReference type="PROSITE" id="PS51257">
    <property type="entry name" value="PROKAR_LIPOPROTEIN"/>
    <property type="match status" value="1"/>
</dbReference>
<evidence type="ECO:0000313" key="2">
    <source>
        <dbReference type="Proteomes" id="UP000460650"/>
    </source>
</evidence>
<evidence type="ECO:0000313" key="1">
    <source>
        <dbReference type="EMBL" id="KAB2654874.1"/>
    </source>
</evidence>
<proteinExistence type="predicted"/>
<reference evidence="1 2" key="1">
    <citation type="submission" date="2019-09" db="EMBL/GenBank/DDBJ databases">
        <title>Taxonomic organization of the family Brucellaceae based on a phylogenomic approach.</title>
        <authorList>
            <person name="Leclercq S."/>
            <person name="Cloeckaert A."/>
            <person name="Zygmunt M.S."/>
        </authorList>
    </citation>
    <scope>NUCLEOTIDE SEQUENCE [LARGE SCALE GENOMIC DNA]</scope>
    <source>
        <strain evidence="1 2">TA93</strain>
    </source>
</reference>
<dbReference type="EMBL" id="WBVY01000009">
    <property type="protein sequence ID" value="KAB2654874.1"/>
    <property type="molecule type" value="Genomic_DNA"/>
</dbReference>